<accession>Q1KUT3</accession>
<sequence length="89" mass="10242">MEKSVVLFGISHSGSMQEALHFSDVFIWLYGDPFGQKLRYVAWVFHVYVTCTYEDAKIYIIYSCFETVVPDELQLISGDHLLFGQLKGI</sequence>
<dbReference type="EMBL" id="DQ415921">
    <property type="protein sequence ID" value="ABD96903.1"/>
    <property type="molecule type" value="Genomic_DNA"/>
</dbReference>
<name>Q1KUT3_9ROSI</name>
<organism evidence="1">
    <name type="scientific">Tarenaya spinosa</name>
    <dbReference type="NCBI Taxonomy" id="228870"/>
    <lineage>
        <taxon>Eukaryota</taxon>
        <taxon>Viridiplantae</taxon>
        <taxon>Streptophyta</taxon>
        <taxon>Embryophyta</taxon>
        <taxon>Tracheophyta</taxon>
        <taxon>Spermatophyta</taxon>
        <taxon>Magnoliopsida</taxon>
        <taxon>eudicotyledons</taxon>
        <taxon>Gunneridae</taxon>
        <taxon>Pentapetalae</taxon>
        <taxon>rosids</taxon>
        <taxon>malvids</taxon>
        <taxon>Brassicales</taxon>
        <taxon>Cleomaceae</taxon>
        <taxon>New World clade</taxon>
        <taxon>Tarenaya</taxon>
    </lineage>
</organism>
<protein>
    <submittedName>
        <fullName evidence="1">Uncharacterized protein</fullName>
    </submittedName>
</protein>
<reference evidence="1" key="1">
    <citation type="journal article" date="2006" name="Plant Cell">
        <title>Independent ancient polyploidy events in the sister families Brassicaceae and Cleomaceae.</title>
        <authorList>
            <person name="Schranz M.E."/>
            <person name="Mitchell-Olds T."/>
        </authorList>
    </citation>
    <scope>NUCLEOTIDE SEQUENCE</scope>
</reference>
<dbReference type="AlphaFoldDB" id="Q1KUT3"/>
<evidence type="ECO:0000313" key="1">
    <source>
        <dbReference type="EMBL" id="ABD96903.1"/>
    </source>
</evidence>
<proteinExistence type="predicted"/>